<gene>
    <name evidence="3" type="ORF">EV674_12833</name>
</gene>
<dbReference type="GO" id="GO:0019380">
    <property type="term" value="P:3-phenylpropionate catabolic process"/>
    <property type="evidence" value="ECO:0007669"/>
    <property type="project" value="TreeGrafter"/>
</dbReference>
<dbReference type="GO" id="GO:0051213">
    <property type="term" value="F:dioxygenase activity"/>
    <property type="evidence" value="ECO:0007669"/>
    <property type="project" value="UniProtKB-KW"/>
</dbReference>
<dbReference type="AlphaFoldDB" id="A0A4R2N3V7"/>
<dbReference type="Gene3D" id="3.10.450.50">
    <property type="match status" value="1"/>
</dbReference>
<evidence type="ECO:0000313" key="3">
    <source>
        <dbReference type="EMBL" id="TCP14715.1"/>
    </source>
</evidence>
<dbReference type="OrthoDB" id="7062869at2"/>
<keyword evidence="2" id="KW-0560">Oxidoreductase</keyword>
<organism evidence="3 4">
    <name type="scientific">Simplicispira metamorpha</name>
    <dbReference type="NCBI Taxonomy" id="80881"/>
    <lineage>
        <taxon>Bacteria</taxon>
        <taxon>Pseudomonadati</taxon>
        <taxon>Pseudomonadota</taxon>
        <taxon>Betaproteobacteria</taxon>
        <taxon>Burkholderiales</taxon>
        <taxon>Comamonadaceae</taxon>
        <taxon>Simplicispira</taxon>
    </lineage>
</organism>
<name>A0A4R2N3V7_9BURK</name>
<evidence type="ECO:0000256" key="1">
    <source>
        <dbReference type="ARBA" id="ARBA00009570"/>
    </source>
</evidence>
<dbReference type="InterPro" id="IPR032710">
    <property type="entry name" value="NTF2-like_dom_sf"/>
</dbReference>
<keyword evidence="3" id="KW-0223">Dioxygenase</keyword>
<evidence type="ECO:0000256" key="2">
    <source>
        <dbReference type="ARBA" id="ARBA00023002"/>
    </source>
</evidence>
<keyword evidence="4" id="KW-1185">Reference proteome</keyword>
<dbReference type="EMBL" id="SLXH01000028">
    <property type="protein sequence ID" value="TCP14715.1"/>
    <property type="molecule type" value="Genomic_DNA"/>
</dbReference>
<dbReference type="NCBIfam" id="NF007479">
    <property type="entry name" value="PRK10069.1"/>
    <property type="match status" value="1"/>
</dbReference>
<reference evidence="3 4" key="1">
    <citation type="submission" date="2019-03" db="EMBL/GenBank/DDBJ databases">
        <title>Genomic Encyclopedia of Type Strains, Phase IV (KMG-IV): sequencing the most valuable type-strain genomes for metagenomic binning, comparative biology and taxonomic classification.</title>
        <authorList>
            <person name="Goeker M."/>
        </authorList>
    </citation>
    <scope>NUCLEOTIDE SEQUENCE [LARGE SCALE GENOMIC DNA]</scope>
    <source>
        <strain evidence="3 4">DSM 1837</strain>
    </source>
</reference>
<dbReference type="PANTHER" id="PTHR41534">
    <property type="entry name" value="BLR3401 PROTEIN"/>
    <property type="match status" value="1"/>
</dbReference>
<protein>
    <submittedName>
        <fullName evidence="3">3-phenylpropionate/cinnamic acid dioxygenase small subunit</fullName>
    </submittedName>
</protein>
<dbReference type="RefSeq" id="WP_063460664.1">
    <property type="nucleotide sequence ID" value="NZ_QXNC01000032.1"/>
</dbReference>
<dbReference type="PANTHER" id="PTHR41534:SF2">
    <property type="entry name" value="3-PHENYLPROPIONATE_CINNAMIC ACID DIOXYGENASE SUBUNIT BETA"/>
    <property type="match status" value="1"/>
</dbReference>
<dbReference type="CDD" id="cd00667">
    <property type="entry name" value="ring_hydroxylating_dioxygenases_beta"/>
    <property type="match status" value="1"/>
</dbReference>
<sequence length="189" mass="22158">MLANLLEPTPLPSTVRGNRMPVGSPLYNECVEFLIDEAEMLDELRFDEWRALLAQDIEYNVPQRLTRPVRMQDGTTIRTVQHMHDNYASLMLRVRRITETRSAWCEDPPSRTRRMVSNVRVYKTDKPNEFKVQSYMLLTRNRFDFDYFDLIPCDRHDVLRKEGGALQLARREVLIDQSVLGTPNLGIFL</sequence>
<dbReference type="InterPro" id="IPR000391">
    <property type="entry name" value="Rng_hydr_dOase-bsu"/>
</dbReference>
<accession>A0A4R2N3V7</accession>
<evidence type="ECO:0000313" key="4">
    <source>
        <dbReference type="Proteomes" id="UP000295182"/>
    </source>
</evidence>
<dbReference type="SUPFAM" id="SSF54427">
    <property type="entry name" value="NTF2-like"/>
    <property type="match status" value="1"/>
</dbReference>
<comment type="caution">
    <text evidence="3">The sequence shown here is derived from an EMBL/GenBank/DDBJ whole genome shotgun (WGS) entry which is preliminary data.</text>
</comment>
<dbReference type="Pfam" id="PF00866">
    <property type="entry name" value="Ring_hydroxyl_B"/>
    <property type="match status" value="1"/>
</dbReference>
<proteinExistence type="inferred from homology"/>
<comment type="similarity">
    <text evidence="1">Belongs to the bacterial ring-hydroxylating dioxygenase beta subunit family.</text>
</comment>
<dbReference type="Proteomes" id="UP000295182">
    <property type="component" value="Unassembled WGS sequence"/>
</dbReference>